<accession>A0A7J7INH2</accession>
<dbReference type="EMBL" id="VWRR01000003">
    <property type="protein sequence ID" value="KAF6004673.1"/>
    <property type="molecule type" value="Genomic_DNA"/>
</dbReference>
<keyword evidence="2" id="KW-1185">Reference proteome</keyword>
<evidence type="ECO:0000313" key="1">
    <source>
        <dbReference type="EMBL" id="KAF6004673.1"/>
    </source>
</evidence>
<dbReference type="Proteomes" id="UP000530660">
    <property type="component" value="Unassembled WGS sequence"/>
</dbReference>
<evidence type="ECO:0000313" key="2">
    <source>
        <dbReference type="Proteomes" id="UP000530660"/>
    </source>
</evidence>
<proteinExistence type="predicted"/>
<dbReference type="AlphaFoldDB" id="A0A7J7INH2"/>
<sequence>MYKAVSTSQMLYEQHAIITSSAVLQRSPHAHEFSFGSRAKRVWPVGPVDGTRHGIDRGEHRQRCILTLPSFVWDGNTRQHHLKRSSPDDLPFCMPGSRLRLLVEATQACTRRYTTASGFHVVVSIQQTSVAHGIIGYKGTC</sequence>
<reference evidence="1 2" key="1">
    <citation type="journal article" date="2020" name="J. Phycol.">
        <title>Comparative genome analysis reveals Cyanidiococcus gen. nov., a new extremophilic red algal genus sister to Cyanidioschyzon (Cyanidioschyzonaceae, Rhodophyta).</title>
        <authorList>
            <person name="Liu S.-L."/>
            <person name="Chiang Y.-R."/>
            <person name="Yoon H.S."/>
            <person name="Fu H.-Y."/>
        </authorList>
    </citation>
    <scope>NUCLEOTIDE SEQUENCE [LARGE SCALE GENOMIC DNA]</scope>
    <source>
        <strain evidence="1 2">THAL066</strain>
    </source>
</reference>
<protein>
    <submittedName>
        <fullName evidence="1">Uncharacterized protein</fullName>
    </submittedName>
</protein>
<comment type="caution">
    <text evidence="1">The sequence shown here is derived from an EMBL/GenBank/DDBJ whole genome shotgun (WGS) entry which is preliminary data.</text>
</comment>
<organism evidence="1 2">
    <name type="scientific">Cyanidiococcus yangmingshanensis</name>
    <dbReference type="NCBI Taxonomy" id="2690220"/>
    <lineage>
        <taxon>Eukaryota</taxon>
        <taxon>Rhodophyta</taxon>
        <taxon>Bangiophyceae</taxon>
        <taxon>Cyanidiales</taxon>
        <taxon>Cyanidiaceae</taxon>
        <taxon>Cyanidiococcus</taxon>
    </lineage>
</organism>
<name>A0A7J7INH2_9RHOD</name>
<gene>
    <name evidence="1" type="ORF">F1559_004990</name>
</gene>